<comment type="caution">
    <text evidence="4">The sequence shown here is derived from an EMBL/GenBank/DDBJ whole genome shotgun (WGS) entry which is preliminary data.</text>
</comment>
<dbReference type="OrthoDB" id="9766277at2"/>
<dbReference type="EMBL" id="MWXA01000001">
    <property type="protein sequence ID" value="OZG68711.1"/>
    <property type="molecule type" value="Genomic_DNA"/>
</dbReference>
<evidence type="ECO:0000313" key="5">
    <source>
        <dbReference type="Proteomes" id="UP000216451"/>
    </source>
</evidence>
<dbReference type="InterPro" id="IPR011098">
    <property type="entry name" value="G5_dom"/>
</dbReference>
<keyword evidence="1" id="KW-0732">Signal</keyword>
<protein>
    <submittedName>
        <fullName evidence="4">Lytic transglycosylase</fullName>
    </submittedName>
</protein>
<dbReference type="AlphaFoldDB" id="A0A261GBA1"/>
<dbReference type="Proteomes" id="UP000216451">
    <property type="component" value="Unassembled WGS sequence"/>
</dbReference>
<reference evidence="4 5" key="1">
    <citation type="journal article" date="2017" name="BMC Genomics">
        <title>Comparative genomic and phylogenomic analyses of the Bifidobacteriaceae family.</title>
        <authorList>
            <person name="Lugli G.A."/>
            <person name="Milani C."/>
            <person name="Turroni F."/>
            <person name="Duranti S."/>
            <person name="Mancabelli L."/>
            <person name="Mangifesta M."/>
            <person name="Ferrario C."/>
            <person name="Modesto M."/>
            <person name="Mattarelli P."/>
            <person name="Jiri K."/>
            <person name="van Sinderen D."/>
            <person name="Ventura M."/>
        </authorList>
    </citation>
    <scope>NUCLEOTIDE SEQUENCE [LARGE SCALE GENOMIC DNA]</scope>
    <source>
        <strain evidence="4 5">LMG 28769</strain>
    </source>
</reference>
<dbReference type="PROSITE" id="PS51109">
    <property type="entry name" value="G5"/>
    <property type="match status" value="1"/>
</dbReference>
<name>A0A261GBA1_9BIFI</name>
<feature type="compositionally biased region" description="Low complexity" evidence="2">
    <location>
        <begin position="300"/>
        <end position="393"/>
    </location>
</feature>
<organism evidence="4 5">
    <name type="scientific">Bifidobacterium aquikefiri</name>
    <dbReference type="NCBI Taxonomy" id="1653207"/>
    <lineage>
        <taxon>Bacteria</taxon>
        <taxon>Bacillati</taxon>
        <taxon>Actinomycetota</taxon>
        <taxon>Actinomycetes</taxon>
        <taxon>Bifidobacteriales</taxon>
        <taxon>Bifidobacteriaceae</taxon>
        <taxon>Bifidobacterium</taxon>
    </lineage>
</organism>
<evidence type="ECO:0000313" key="4">
    <source>
        <dbReference type="EMBL" id="OZG68711.1"/>
    </source>
</evidence>
<dbReference type="GeneID" id="98294723"/>
<dbReference type="SUPFAM" id="SSF53955">
    <property type="entry name" value="Lysozyme-like"/>
    <property type="match status" value="1"/>
</dbReference>
<accession>A0A261GBA1</accession>
<feature type="region of interest" description="Disordered" evidence="2">
    <location>
        <begin position="283"/>
        <end position="393"/>
    </location>
</feature>
<evidence type="ECO:0000259" key="3">
    <source>
        <dbReference type="PROSITE" id="PS51109"/>
    </source>
</evidence>
<dbReference type="InterPro" id="IPR007137">
    <property type="entry name" value="DUF348"/>
</dbReference>
<dbReference type="RefSeq" id="WP_094692043.1">
    <property type="nucleotide sequence ID" value="NZ_CALENZ010000002.1"/>
</dbReference>
<dbReference type="Pfam" id="PF07501">
    <property type="entry name" value="G5"/>
    <property type="match status" value="1"/>
</dbReference>
<dbReference type="SMART" id="SM01208">
    <property type="entry name" value="G5"/>
    <property type="match status" value="1"/>
</dbReference>
<evidence type="ECO:0000256" key="1">
    <source>
        <dbReference type="ARBA" id="ARBA00022729"/>
    </source>
</evidence>
<dbReference type="InterPro" id="IPR023346">
    <property type="entry name" value="Lysozyme-like_dom_sf"/>
</dbReference>
<keyword evidence="5" id="KW-1185">Reference proteome</keyword>
<feature type="domain" description="G5" evidence="3">
    <location>
        <begin position="204"/>
        <end position="284"/>
    </location>
</feature>
<dbReference type="Pfam" id="PF03990">
    <property type="entry name" value="DUF348"/>
    <property type="match status" value="3"/>
</dbReference>
<sequence length="493" mass="51966">MARRWTPRQFLIRRRIRVAVCVVAVMAASFTAFGIGARKTVALEINGNTKIVQTYAMSISRLLQEQKIDVKTHDLVDSTSGNDLTNHDVVRVQSAYQTTINIDGQQVPFWTTATSMQQLLAFFHENQQNAVKVTVDIPNVYNQLTGGLVINKKGPVTVIADGKSSVAPNGELPAASILDSKGIVLGKNDRVSVETDNGTTILRVRRVKYTQSTKTVTVPHGTQTIVDNSLAAGETKVEQQGKDGEKRETFDNTVVDGVVESSKLVKNETLSVAIDTIIAVGPQKTETQDSNGSGSGSGSGSSSDGSSSSSSASSSDKLSSSSSSSSASESSKQSSSKPSASSSSSSTGTSTTSAAPKPTPTSKPTTSTPTPKPTTTTPTPTPSTGSGSSSGRLWHPTVAQAQTYAAGAAAQRGWTGAQWDAIVWIWNHESGWSWSAANSSGAYGIPQALPGKKMGTGWQDDGAVQIDWGLSYFAQRYGTPLKAKAYWLANGNY</sequence>
<gene>
    <name evidence="4" type="ORF">BAQU_0009</name>
</gene>
<dbReference type="Gene3D" id="2.20.230.10">
    <property type="entry name" value="Resuscitation-promoting factor rpfb"/>
    <property type="match status" value="1"/>
</dbReference>
<proteinExistence type="predicted"/>
<evidence type="ECO:0000256" key="2">
    <source>
        <dbReference type="SAM" id="MobiDB-lite"/>
    </source>
</evidence>